<dbReference type="CDD" id="cd00165">
    <property type="entry name" value="S4"/>
    <property type="match status" value="1"/>
</dbReference>
<dbReference type="Proteomes" id="UP000464178">
    <property type="component" value="Chromosome"/>
</dbReference>
<dbReference type="GO" id="GO:0019843">
    <property type="term" value="F:rRNA binding"/>
    <property type="evidence" value="ECO:0007669"/>
    <property type="project" value="UniProtKB-UniRule"/>
</dbReference>
<comment type="function">
    <text evidence="7">One of the primary rRNA binding proteins, it binds directly to 16S rRNA where it nucleates assembly of the body of the 30S subunit.</text>
</comment>
<keyword evidence="2 7" id="KW-0699">rRNA-binding</keyword>
<evidence type="ECO:0000256" key="2">
    <source>
        <dbReference type="ARBA" id="ARBA00022730"/>
    </source>
</evidence>
<dbReference type="InterPro" id="IPR005709">
    <property type="entry name" value="Ribosomal_uS4_bac-type"/>
</dbReference>
<comment type="function">
    <text evidence="7">With S5 and S12 plays an important role in translational accuracy.</text>
</comment>
<dbReference type="PANTHER" id="PTHR11831:SF4">
    <property type="entry name" value="SMALL RIBOSOMAL SUBUNIT PROTEIN US4M"/>
    <property type="match status" value="1"/>
</dbReference>
<sequence>MSRFTRPKGKVNRALGVAVYEKHGAVKALERREYRPGMHGLRKGKVSEYGLAMREKKKIKHYYGLHERQLTRFYQLATKSTENTGTELLVLCERRLDNVVRRAGFARTRPESRQGINHGHFHVNGRKVDIASYLVKPGDVIAVAPRKNVQAKYRERLTEGLHNADWITSDPENLSFTVSRLPTESDVSLPVEIQRVIEILSR</sequence>
<feature type="domain" description="RNA-binding S4" evidence="8">
    <location>
        <begin position="94"/>
        <end position="162"/>
    </location>
</feature>
<dbReference type="AlphaFoldDB" id="A0A6P2D0L2"/>
<dbReference type="KEGG" id="gms:SOIL9_41000"/>
<dbReference type="SUPFAM" id="SSF55174">
    <property type="entry name" value="Alpha-L RNA-binding motif"/>
    <property type="match status" value="1"/>
</dbReference>
<dbReference type="GO" id="GO:0003735">
    <property type="term" value="F:structural constituent of ribosome"/>
    <property type="evidence" value="ECO:0007669"/>
    <property type="project" value="InterPro"/>
</dbReference>
<dbReference type="RefSeq" id="WP_162668309.1">
    <property type="nucleotide sequence ID" value="NZ_LR593886.1"/>
</dbReference>
<dbReference type="GO" id="GO:0006412">
    <property type="term" value="P:translation"/>
    <property type="evidence" value="ECO:0007669"/>
    <property type="project" value="UniProtKB-UniRule"/>
</dbReference>
<dbReference type="HAMAP" id="MF_01306_B">
    <property type="entry name" value="Ribosomal_uS4_B"/>
    <property type="match status" value="1"/>
</dbReference>
<evidence type="ECO:0000256" key="1">
    <source>
        <dbReference type="ARBA" id="ARBA00007465"/>
    </source>
</evidence>
<dbReference type="InterPro" id="IPR002942">
    <property type="entry name" value="S4_RNA-bd"/>
</dbReference>
<keyword evidence="3 7" id="KW-0694">RNA-binding</keyword>
<dbReference type="FunFam" id="3.10.290.10:FF:000001">
    <property type="entry name" value="30S ribosomal protein S4"/>
    <property type="match status" value="1"/>
</dbReference>
<dbReference type="Pfam" id="PF00163">
    <property type="entry name" value="Ribosomal_S4"/>
    <property type="match status" value="1"/>
</dbReference>
<evidence type="ECO:0000256" key="6">
    <source>
        <dbReference type="ARBA" id="ARBA00035254"/>
    </source>
</evidence>
<evidence type="ECO:0000256" key="7">
    <source>
        <dbReference type="HAMAP-Rule" id="MF_01306"/>
    </source>
</evidence>
<gene>
    <name evidence="7" type="primary">rpsD</name>
    <name evidence="10" type="ORF">SOIL9_41000</name>
</gene>
<evidence type="ECO:0000259" key="9">
    <source>
        <dbReference type="SMART" id="SM01390"/>
    </source>
</evidence>
<evidence type="ECO:0000313" key="11">
    <source>
        <dbReference type="Proteomes" id="UP000464178"/>
    </source>
</evidence>
<dbReference type="PANTHER" id="PTHR11831">
    <property type="entry name" value="30S 40S RIBOSOMAL PROTEIN"/>
    <property type="match status" value="1"/>
</dbReference>
<keyword evidence="11" id="KW-1185">Reference proteome</keyword>
<dbReference type="NCBIfam" id="TIGR01017">
    <property type="entry name" value="rpsD_bact"/>
    <property type="match status" value="1"/>
</dbReference>
<dbReference type="InterPro" id="IPR022801">
    <property type="entry name" value="Ribosomal_uS4"/>
</dbReference>
<evidence type="ECO:0000256" key="5">
    <source>
        <dbReference type="ARBA" id="ARBA00023274"/>
    </source>
</evidence>
<name>A0A6P2D0L2_9BACT</name>
<dbReference type="Pfam" id="PF01479">
    <property type="entry name" value="S4"/>
    <property type="match status" value="1"/>
</dbReference>
<proteinExistence type="inferred from homology"/>
<dbReference type="InterPro" id="IPR001912">
    <property type="entry name" value="Ribosomal_uS4_N"/>
</dbReference>
<evidence type="ECO:0000256" key="3">
    <source>
        <dbReference type="ARBA" id="ARBA00022884"/>
    </source>
</evidence>
<evidence type="ECO:0000259" key="8">
    <source>
        <dbReference type="SMART" id="SM00363"/>
    </source>
</evidence>
<dbReference type="GO" id="GO:0042274">
    <property type="term" value="P:ribosomal small subunit biogenesis"/>
    <property type="evidence" value="ECO:0007669"/>
    <property type="project" value="TreeGrafter"/>
</dbReference>
<dbReference type="EMBL" id="LR593886">
    <property type="protein sequence ID" value="VTR93614.1"/>
    <property type="molecule type" value="Genomic_DNA"/>
</dbReference>
<dbReference type="PROSITE" id="PS50889">
    <property type="entry name" value="S4"/>
    <property type="match status" value="1"/>
</dbReference>
<comment type="subunit">
    <text evidence="7">Part of the 30S ribosomal subunit. Contacts protein S5. The interaction surface between S4 and S5 is involved in control of translational fidelity.</text>
</comment>
<comment type="similarity">
    <text evidence="1 7">Belongs to the universal ribosomal protein uS4 family.</text>
</comment>
<keyword evidence="4 7" id="KW-0689">Ribosomal protein</keyword>
<dbReference type="SMART" id="SM00363">
    <property type="entry name" value="S4"/>
    <property type="match status" value="1"/>
</dbReference>
<dbReference type="SMART" id="SM01390">
    <property type="entry name" value="Ribosomal_S4"/>
    <property type="match status" value="1"/>
</dbReference>
<keyword evidence="5 7" id="KW-0687">Ribonucleoprotein</keyword>
<organism evidence="10 11">
    <name type="scientific">Gemmata massiliana</name>
    <dbReference type="NCBI Taxonomy" id="1210884"/>
    <lineage>
        <taxon>Bacteria</taxon>
        <taxon>Pseudomonadati</taxon>
        <taxon>Planctomycetota</taxon>
        <taxon>Planctomycetia</taxon>
        <taxon>Gemmatales</taxon>
        <taxon>Gemmataceae</taxon>
        <taxon>Gemmata</taxon>
    </lineage>
</organism>
<protein>
    <recommendedName>
        <fullName evidence="6 7">Small ribosomal subunit protein uS4</fullName>
    </recommendedName>
</protein>
<dbReference type="GO" id="GO:0015935">
    <property type="term" value="C:small ribosomal subunit"/>
    <property type="evidence" value="ECO:0007669"/>
    <property type="project" value="InterPro"/>
</dbReference>
<dbReference type="InterPro" id="IPR036986">
    <property type="entry name" value="S4_RNA-bd_sf"/>
</dbReference>
<dbReference type="Gene3D" id="3.10.290.10">
    <property type="entry name" value="RNA-binding S4 domain"/>
    <property type="match status" value="1"/>
</dbReference>
<dbReference type="NCBIfam" id="NF003717">
    <property type="entry name" value="PRK05327.1"/>
    <property type="match status" value="1"/>
</dbReference>
<evidence type="ECO:0000313" key="10">
    <source>
        <dbReference type="EMBL" id="VTR93614.1"/>
    </source>
</evidence>
<accession>A0A6P2D0L2</accession>
<feature type="domain" description="Small ribosomal subunit protein uS4 N-terminal" evidence="9">
    <location>
        <begin position="3"/>
        <end position="93"/>
    </location>
</feature>
<reference evidence="10 11" key="1">
    <citation type="submission" date="2019-05" db="EMBL/GenBank/DDBJ databases">
        <authorList>
            <consortium name="Science for Life Laboratories"/>
        </authorList>
    </citation>
    <scope>NUCLEOTIDE SEQUENCE [LARGE SCALE GENOMIC DNA]</scope>
    <source>
        <strain evidence="10">Soil9</strain>
    </source>
</reference>
<evidence type="ECO:0000256" key="4">
    <source>
        <dbReference type="ARBA" id="ARBA00022980"/>
    </source>
</evidence>
<dbReference type="Gene3D" id="1.10.1050.10">
    <property type="entry name" value="Ribosomal Protein S4 Delta 41, Chain A, domain 1"/>
    <property type="match status" value="1"/>
</dbReference>